<evidence type="ECO:0000313" key="4">
    <source>
        <dbReference type="Proteomes" id="UP000254230"/>
    </source>
</evidence>
<dbReference type="Proteomes" id="UP000254230">
    <property type="component" value="Unassembled WGS sequence"/>
</dbReference>
<dbReference type="EMBL" id="UGOW01000001">
    <property type="protein sequence ID" value="STY19150.1"/>
    <property type="molecule type" value="Genomic_DNA"/>
</dbReference>
<evidence type="ECO:0000313" key="2">
    <source>
        <dbReference type="EMBL" id="STY19150.1"/>
    </source>
</evidence>
<dbReference type="EMBL" id="LNYR01000006">
    <property type="protein sequence ID" value="KTD52732.1"/>
    <property type="molecule type" value="Genomic_DNA"/>
</dbReference>
<dbReference type="Gene3D" id="3.80.10.10">
    <property type="entry name" value="Ribonuclease Inhibitor"/>
    <property type="match status" value="1"/>
</dbReference>
<dbReference type="SUPFAM" id="SSF52047">
    <property type="entry name" value="RNI-like"/>
    <property type="match status" value="1"/>
</dbReference>
<evidence type="ECO:0000313" key="1">
    <source>
        <dbReference type="EMBL" id="KTD52732.1"/>
    </source>
</evidence>
<name>A0A378L4U5_9GAMM</name>
<dbReference type="InterPro" id="IPR032675">
    <property type="entry name" value="LRR_dom_sf"/>
</dbReference>
<dbReference type="SUPFAM" id="SSF52540">
    <property type="entry name" value="P-loop containing nucleoside triphosphate hydrolases"/>
    <property type="match status" value="2"/>
</dbReference>
<keyword evidence="3" id="KW-1185">Reference proteome</keyword>
<accession>A0A378L4U5</accession>
<dbReference type="Gene3D" id="3.40.50.300">
    <property type="entry name" value="P-loop containing nucleotide triphosphate hydrolases"/>
    <property type="match status" value="1"/>
</dbReference>
<dbReference type="InterPro" id="IPR027417">
    <property type="entry name" value="P-loop_NTPase"/>
</dbReference>
<proteinExistence type="predicted"/>
<evidence type="ECO:0000313" key="3">
    <source>
        <dbReference type="Proteomes" id="UP000054639"/>
    </source>
</evidence>
<gene>
    <name evidence="1" type="ORF">Lqua_0565</name>
    <name evidence="2" type="ORF">NCTC12376_02981</name>
</gene>
<evidence type="ECO:0008006" key="5">
    <source>
        <dbReference type="Google" id="ProtNLM"/>
    </source>
</evidence>
<protein>
    <recommendedName>
        <fullName evidence="5">AAA domain (Dynein-related subfamily)</fullName>
    </recommendedName>
</protein>
<reference evidence="1 3" key="1">
    <citation type="submission" date="2015-11" db="EMBL/GenBank/DDBJ databases">
        <title>Genomic analysis of 38 Legionella species identifies large and diverse effector repertoires.</title>
        <authorList>
            <person name="Burstein D."/>
            <person name="Amaro F."/>
            <person name="Zusman T."/>
            <person name="Lifshitz Z."/>
            <person name="Cohen O."/>
            <person name="Gilbert J.A."/>
            <person name="Pupko T."/>
            <person name="Shuman H.A."/>
            <person name="Segal G."/>
        </authorList>
    </citation>
    <scope>NUCLEOTIDE SEQUENCE [LARGE SCALE GENOMIC DNA]</scope>
    <source>
        <strain evidence="1 3">ATCC 49507</strain>
    </source>
</reference>
<dbReference type="STRING" id="45072.Lqua_0565"/>
<reference evidence="2 4" key="2">
    <citation type="submission" date="2018-06" db="EMBL/GenBank/DDBJ databases">
        <authorList>
            <consortium name="Pathogen Informatics"/>
            <person name="Doyle S."/>
        </authorList>
    </citation>
    <scope>NUCLEOTIDE SEQUENCE [LARGE SCALE GENOMIC DNA]</scope>
    <source>
        <strain evidence="2 4">NCTC12376</strain>
    </source>
</reference>
<sequence length="2154" mass="245783">MSIPGDFYYVLSQTKPDYTYTPTDLLDINKLIQSKAPWILPTSLIQKPKKLILNDWTAENWSHDKIKAVQQALFQLLKKGFILYIQQHEQIIPLLADDVAKLDRSEIRSAIRLAHPKDISIKATTQHRLTKDETFILDDYWIDRLIGRKEHNAPRSLNQSDYMGLNQRETVLLKEFLEQLNPPLELLILDEFSDDSVKNAEEFKQAFPSINAIQRLQKIIAPQKGFSKERWQKLLSSAPFLHDLKFAVIDETFKPAESSLTNLLRLELSSMEPLADFMIAAPNLKELSINIVWKDSKQNTQALQLEFLKLNSSSLDLNQLLQLLNEQAQSIQFFSLTNSNVNDDDHIDVSILLEIPQYLHLKEIDLTESYLTLPSLNIILSKTPNLKRLTFGGEVFLEMESSIELDEINEDVLGQLEYLCLSFMTWDDNKFNLLSNKLTNIKCLHLMDFEFKTLPDHNVFRMEKLEELCLTNCYFEHEEDLKKLLQFFPNIKRLRFINGSGVKDSDLIFDVSICKKLEVIDLSDQDGMINDQSLIDLINSSTHLKSLNLINCCNIAKHFKKDLSREFPQIHVYWRWDDIETTDVEDDPLCSDDEQDWEHNPDDYNDFKPTPDDFKFQFKGKSKSINQAMIIEKLSQYFSLNKTNVQYIPKIQDGICYALSQLFKRSTIDEWNDFIFRVKTWNGTLNTLNEGLKNDFKMLWNCIKSYQFSTIRNFQFIGDNLEQFLFINSKQDSVQDAYLRINEEEIDDWISFLLTPGSSVDPSQTSTSSNTIINPRRVKLQQGCILSSSWHAICIRLIDDDLWQVYNPNCKDGVKSVSTTELIHYIHTALGRLVSIEMEDESIVPEIHNPDMFIQLGGLFNLIEDVNSDKLTGIIPLDYQFSARALKGVLLQNTEGVPAWFCGISCPHTLQFTYNLLDQLSSLYPTDFSSMLINSIKRLTPEQKLKCIGVLIKSGPKNNSSSIELFSCPIESQPSELTTVLIEILKNTSDIKYFEQELKTWHKSSALFDTLEAYCQHVMEHDVAKNHLIELDSIESVQALRLALQRQCYTSNRPVYYIHSPDDLICSASFIERDLNNQGILRKGPGGPLHDFLTADHGLQSPILLVNYEQFSAEDIARFNALLDENRFADGTPVPGNVQIIGLYNTSKPDCYQGDDFYSRFNKKEQCPLSAKKLKKSVPPLPLVTEEKAEGVVINLYNASDWKERLLGRWELDGSILKFQEGALSGLQGKTITVQNGPWDDEDFNLFWTEACYPGTQYFPGSSIPVPADIQLNKKTGYALNDLKEWLQVQYLSDDCMSAEDLPHVLNPHCIANYFHNYRYEESDHSLQKEPGLIEKAQNNSLDVTLTRSISLDDWARILTECQKYQVKLRVKPAPEASFPAQFGLDLLPCHMEQTNWHPPVLARTEVIKSTDIDATITLLSAVQQDRHVIDVSELFASDLLLRVDGKLNEELLQFEFHQRSSWLLAALAEGKNIILKGHCSKEMEDQLSSLLMQRINTGVEPGTLLLITEDSDSFQCLSTKVHEVSEQDKRTCLGELPYDLEQFIAAESLSKLKARTTYLQAFPECHKSEAAWSGMSHHSAVIKPLVAFNPVTAKQEAEEFTHARLTLVRRMLDVAPYVFLSGMSGVGKTTLVTKELVQDGEQLHQGIEEIKAWAMDTRSGRKYLFLDEATLSSGNWSVFEGLFNNPPSIFYDGHYYPLSAEHKVIFAGNPVSYGDERHLATFFERHGNAVELEPLPTGVLYEKILKPALENQGLNDDEVPQLSSIFLDVYRFMVACSTTDVLITPRELEMMALLTNSYCRNNPLADRLDVAAHYAFKIALNLVPNSKKDLFIKEFQPKNPLLITASDESKEFFLTKSRLSSQQLLEDVLDLREWRQQFAVNDVQRYGGLGGLTFEGDPGIGKSEQIMQTLLVRGFKPMSRNSVPQPGDKPMYLIPVSMSYTDKEALLLKAFHEGAVVVIDEINSSPMMEKLLNSLLMGKTLQGGTPKKPGFLVIGTQNPISLCGRRAPSNALSRRMITEQLPLYPQNEMRSILMQKGVDKYIAQDMIKAFLKNKQKAENKRLSPGPTFRDLLRLADGYTNKHNKAQKRERLDNYCEEAEKDLKFARNLRSRKYSSTGIPNNTSSSSSSFFYSSKPLERKYGHSGLQIQRSRGF</sequence>
<organism evidence="2 4">
    <name type="scientific">Legionella quateirensis</name>
    <dbReference type="NCBI Taxonomy" id="45072"/>
    <lineage>
        <taxon>Bacteria</taxon>
        <taxon>Pseudomonadati</taxon>
        <taxon>Pseudomonadota</taxon>
        <taxon>Gammaproteobacteria</taxon>
        <taxon>Legionellales</taxon>
        <taxon>Legionellaceae</taxon>
        <taxon>Legionella</taxon>
    </lineage>
</organism>
<dbReference type="Proteomes" id="UP000054639">
    <property type="component" value="Unassembled WGS sequence"/>
</dbReference>
<dbReference type="RefSeq" id="WP_058472775.1">
    <property type="nucleotide sequence ID" value="NZ_CAAAIL010000011.1"/>
</dbReference>
<dbReference type="OrthoDB" id="5648839at2"/>